<dbReference type="GO" id="GO:0005829">
    <property type="term" value="C:cytosol"/>
    <property type="evidence" value="ECO:0007669"/>
    <property type="project" value="TreeGrafter"/>
</dbReference>
<organism evidence="13 14">
    <name type="scientific">Rufibacter radiotolerans</name>
    <dbReference type="NCBI Taxonomy" id="1379910"/>
    <lineage>
        <taxon>Bacteria</taxon>
        <taxon>Pseudomonadati</taxon>
        <taxon>Bacteroidota</taxon>
        <taxon>Cytophagia</taxon>
        <taxon>Cytophagales</taxon>
        <taxon>Hymenobacteraceae</taxon>
        <taxon>Rufibacter</taxon>
    </lineage>
</organism>
<dbReference type="PANTHER" id="PTHR43226:SF4">
    <property type="entry name" value="XAA-PRO AMINOPEPTIDASE 3"/>
    <property type="match status" value="1"/>
</dbReference>
<dbReference type="Pfam" id="PF05195">
    <property type="entry name" value="AMP_N"/>
    <property type="match status" value="1"/>
</dbReference>
<gene>
    <name evidence="13" type="ORF">TH63_15830</name>
</gene>
<dbReference type="InterPro" id="IPR036005">
    <property type="entry name" value="Creatinase/aminopeptidase-like"/>
</dbReference>
<evidence type="ECO:0000256" key="11">
    <source>
        <dbReference type="SAM" id="SignalP"/>
    </source>
</evidence>
<keyword evidence="14" id="KW-1185">Reference proteome</keyword>
<comment type="cofactor">
    <cofactor evidence="2">
        <name>Mn(2+)</name>
        <dbReference type="ChEBI" id="CHEBI:29035"/>
    </cofactor>
</comment>
<dbReference type="GO" id="GO:0030145">
    <property type="term" value="F:manganese ion binding"/>
    <property type="evidence" value="ECO:0007669"/>
    <property type="project" value="InterPro"/>
</dbReference>
<dbReference type="GO" id="GO:0006508">
    <property type="term" value="P:proteolysis"/>
    <property type="evidence" value="ECO:0007669"/>
    <property type="project" value="UniProtKB-KW"/>
</dbReference>
<keyword evidence="11" id="KW-0732">Signal</keyword>
<evidence type="ECO:0000256" key="6">
    <source>
        <dbReference type="ARBA" id="ARBA00022723"/>
    </source>
</evidence>
<evidence type="ECO:0000313" key="14">
    <source>
        <dbReference type="Proteomes" id="UP000036458"/>
    </source>
</evidence>
<dbReference type="Proteomes" id="UP000036458">
    <property type="component" value="Chromosome"/>
</dbReference>
<evidence type="ECO:0000256" key="4">
    <source>
        <dbReference type="ARBA" id="ARBA00012574"/>
    </source>
</evidence>
<dbReference type="AlphaFoldDB" id="A0A0H4VN68"/>
<feature type="chain" id="PRO_5005210976" description="Xaa-Pro aminopeptidase" evidence="11">
    <location>
        <begin position="22"/>
        <end position="539"/>
    </location>
</feature>
<keyword evidence="8" id="KW-0482">Metalloprotease</keyword>
<keyword evidence="7" id="KW-0378">Hydrolase</keyword>
<keyword evidence="6 10" id="KW-0479">Metal-binding</keyword>
<evidence type="ECO:0000256" key="1">
    <source>
        <dbReference type="ARBA" id="ARBA00001424"/>
    </source>
</evidence>
<reference evidence="13 14" key="1">
    <citation type="submission" date="2015-01" db="EMBL/GenBank/DDBJ databases">
        <title>Rufibacter sp./DG31D/ whole genome sequencing.</title>
        <authorList>
            <person name="Kim M.K."/>
            <person name="Srinivasan S."/>
            <person name="Lee J.-J."/>
        </authorList>
    </citation>
    <scope>NUCLEOTIDE SEQUENCE [LARGE SCALE GENOMIC DNA]</scope>
    <source>
        <strain evidence="13 14">DG31D</strain>
    </source>
</reference>
<evidence type="ECO:0000256" key="10">
    <source>
        <dbReference type="RuleBase" id="RU000590"/>
    </source>
</evidence>
<comment type="similarity">
    <text evidence="3 10">Belongs to the peptidase M24B family.</text>
</comment>
<dbReference type="InterPro" id="IPR007865">
    <property type="entry name" value="Aminopep_P_N"/>
</dbReference>
<dbReference type="InterPro" id="IPR052433">
    <property type="entry name" value="X-Pro_dipept-like"/>
</dbReference>
<dbReference type="SUPFAM" id="SSF53092">
    <property type="entry name" value="Creatinase/prolidase N-terminal domain"/>
    <property type="match status" value="1"/>
</dbReference>
<feature type="signal peptide" evidence="11">
    <location>
        <begin position="1"/>
        <end position="21"/>
    </location>
</feature>
<accession>A0A0H4VN68</accession>
<dbReference type="GO" id="GO:0070006">
    <property type="term" value="F:metalloaminopeptidase activity"/>
    <property type="evidence" value="ECO:0007669"/>
    <property type="project" value="InterPro"/>
</dbReference>
<dbReference type="InterPro" id="IPR001131">
    <property type="entry name" value="Peptidase_M24B_aminopep-P_CS"/>
</dbReference>
<comment type="catalytic activity">
    <reaction evidence="1">
        <text>Release of any N-terminal amino acid, including proline, that is linked to proline, even from a dipeptide or tripeptide.</text>
        <dbReference type="EC" id="3.4.11.9"/>
    </reaction>
</comment>
<dbReference type="KEGG" id="ruf:TH63_15830"/>
<dbReference type="EMBL" id="CP010777">
    <property type="protein sequence ID" value="AKQ46758.1"/>
    <property type="molecule type" value="Genomic_DNA"/>
</dbReference>
<dbReference type="Gene3D" id="3.90.230.10">
    <property type="entry name" value="Creatinase/methionine aminopeptidase superfamily"/>
    <property type="match status" value="1"/>
</dbReference>
<dbReference type="CDD" id="cd01087">
    <property type="entry name" value="Prolidase"/>
    <property type="match status" value="1"/>
</dbReference>
<name>A0A0H4VN68_9BACT</name>
<dbReference type="PATRIC" id="fig|1379910.4.peg.3453"/>
<dbReference type="SUPFAM" id="SSF55920">
    <property type="entry name" value="Creatinase/aminopeptidase"/>
    <property type="match status" value="1"/>
</dbReference>
<evidence type="ECO:0000259" key="12">
    <source>
        <dbReference type="SMART" id="SM01011"/>
    </source>
</evidence>
<dbReference type="EC" id="3.4.11.9" evidence="4"/>
<dbReference type="Gene3D" id="3.40.350.10">
    <property type="entry name" value="Creatinase/prolidase N-terminal domain"/>
    <property type="match status" value="1"/>
</dbReference>
<evidence type="ECO:0000256" key="5">
    <source>
        <dbReference type="ARBA" id="ARBA00022670"/>
    </source>
</evidence>
<dbReference type="Pfam" id="PF00557">
    <property type="entry name" value="Peptidase_M24"/>
    <property type="match status" value="1"/>
</dbReference>
<dbReference type="OrthoDB" id="9806388at2"/>
<evidence type="ECO:0000256" key="2">
    <source>
        <dbReference type="ARBA" id="ARBA00001936"/>
    </source>
</evidence>
<evidence type="ECO:0000256" key="9">
    <source>
        <dbReference type="ARBA" id="ARBA00023211"/>
    </source>
</evidence>
<dbReference type="InterPro" id="IPR029149">
    <property type="entry name" value="Creatin/AminoP/Spt16_N"/>
</dbReference>
<dbReference type="PROSITE" id="PS00491">
    <property type="entry name" value="PROLINE_PEPTIDASE"/>
    <property type="match status" value="1"/>
</dbReference>
<protein>
    <recommendedName>
        <fullName evidence="4">Xaa-Pro aminopeptidase</fullName>
        <ecNumber evidence="4">3.4.11.9</ecNumber>
    </recommendedName>
</protein>
<evidence type="ECO:0000256" key="8">
    <source>
        <dbReference type="ARBA" id="ARBA00023049"/>
    </source>
</evidence>
<sequence>MKALRHLCLTLLVSLPLGVAAQSIGPDKPADFLDKEFHRQRREALRRQLPAHSVAVLFSNPLRNRANDVDFHFHQDPDFYYLTGYREPNAVLLLFSDQLMINGVATEEVLFAQPRNPQAESWTGKRLGEEGVKQHLGIAHALPATSFAGFKLDTAAFEQILLLDLPHDLRNDPRDKADLYDLVAQFRQKVGVAPDQSFDHQQVYQIIKLYDAQAGDKVQQEVQRQMAANPALAGNTFLKQYVTAKDAPARAAVAASLPKEKLNLSALEEILAEMREVKTPKELKLLRKAVAMSAIGQVEVMKAMHPNMSETEVQGIHEFVYKKYGAEYEGYPSIVGAGNNGCILHYVENEKPRLGKDLVLMDLGAEYHGYTADVTRTIPANGKFTPEQKQIYELVYAAQEAGFKACKVGNPFNATNEAAQSVLAAGLVKLGIIQKPEDARRYTMHGVSHYLGLDVHDRGTYGPLKANSVITVEPGIYIPDGSPCDKKWWGIGVRIEDDILITDKGWENLSAGAPRTVKEIEATMAKPSPLDNFKLPELK</sequence>
<keyword evidence="9" id="KW-0464">Manganese</keyword>
<proteinExistence type="inferred from homology"/>
<dbReference type="SMART" id="SM01011">
    <property type="entry name" value="AMP_N"/>
    <property type="match status" value="1"/>
</dbReference>
<dbReference type="PANTHER" id="PTHR43226">
    <property type="entry name" value="XAA-PRO AMINOPEPTIDASE 3"/>
    <property type="match status" value="1"/>
</dbReference>
<dbReference type="STRING" id="1379910.TH63_15830"/>
<feature type="domain" description="Aminopeptidase P N-terminal" evidence="12">
    <location>
        <begin position="33"/>
        <end position="172"/>
    </location>
</feature>
<keyword evidence="5" id="KW-0645">Protease</keyword>
<evidence type="ECO:0000256" key="7">
    <source>
        <dbReference type="ARBA" id="ARBA00022801"/>
    </source>
</evidence>
<evidence type="ECO:0000256" key="3">
    <source>
        <dbReference type="ARBA" id="ARBA00008766"/>
    </source>
</evidence>
<evidence type="ECO:0000313" key="13">
    <source>
        <dbReference type="EMBL" id="AKQ46758.1"/>
    </source>
</evidence>
<dbReference type="InterPro" id="IPR000994">
    <property type="entry name" value="Pept_M24"/>
</dbReference>